<accession>A0A396IK88</accession>
<gene>
    <name evidence="2" type="ORF">MtrunA17_Chr3g0086031</name>
</gene>
<keyword evidence="1" id="KW-1133">Transmembrane helix</keyword>
<organism evidence="2">
    <name type="scientific">Medicago truncatula</name>
    <name type="common">Barrel medic</name>
    <name type="synonym">Medicago tribuloides</name>
    <dbReference type="NCBI Taxonomy" id="3880"/>
    <lineage>
        <taxon>Eukaryota</taxon>
        <taxon>Viridiplantae</taxon>
        <taxon>Streptophyta</taxon>
        <taxon>Embryophyta</taxon>
        <taxon>Tracheophyta</taxon>
        <taxon>Spermatophyta</taxon>
        <taxon>Magnoliopsida</taxon>
        <taxon>eudicotyledons</taxon>
        <taxon>Gunneridae</taxon>
        <taxon>Pentapetalae</taxon>
        <taxon>rosids</taxon>
        <taxon>fabids</taxon>
        <taxon>Fabales</taxon>
        <taxon>Fabaceae</taxon>
        <taxon>Papilionoideae</taxon>
        <taxon>50 kb inversion clade</taxon>
        <taxon>NPAAA clade</taxon>
        <taxon>Hologalegina</taxon>
        <taxon>IRL clade</taxon>
        <taxon>Trifolieae</taxon>
        <taxon>Medicago</taxon>
    </lineage>
</organism>
<sequence length="108" mass="11397">MSVSVSCPVSVSVSVLHRSLLCLLASLYVVAIGLGLKVGKLTVFFYVMVSFGFGDDDEELVGCFCRFVFLLLSACGDLKFGSIPVATGVERSVGISHCLVDSNAAIRS</sequence>
<protein>
    <recommendedName>
        <fullName evidence="3">Transmembrane protein</fullName>
    </recommendedName>
</protein>
<dbReference type="Proteomes" id="UP000265566">
    <property type="component" value="Chromosome 3"/>
</dbReference>
<evidence type="ECO:0000256" key="1">
    <source>
        <dbReference type="SAM" id="Phobius"/>
    </source>
</evidence>
<dbReference type="EMBL" id="PSQE01000003">
    <property type="protein sequence ID" value="RHN65999.1"/>
    <property type="molecule type" value="Genomic_DNA"/>
</dbReference>
<feature type="transmembrane region" description="Helical" evidence="1">
    <location>
        <begin position="15"/>
        <end position="36"/>
    </location>
</feature>
<evidence type="ECO:0000313" key="2">
    <source>
        <dbReference type="EMBL" id="RHN65999.1"/>
    </source>
</evidence>
<evidence type="ECO:0008006" key="3">
    <source>
        <dbReference type="Google" id="ProtNLM"/>
    </source>
</evidence>
<dbReference type="AlphaFoldDB" id="A0A396IK88"/>
<comment type="caution">
    <text evidence="2">The sequence shown here is derived from an EMBL/GenBank/DDBJ whole genome shotgun (WGS) entry which is preliminary data.</text>
</comment>
<keyword evidence="1" id="KW-0812">Transmembrane</keyword>
<reference evidence="2" key="1">
    <citation type="journal article" date="2018" name="Nat. Plants">
        <title>Whole-genome landscape of Medicago truncatula symbiotic genes.</title>
        <authorList>
            <person name="Pecrix Y."/>
            <person name="Gamas P."/>
            <person name="Carrere S."/>
        </authorList>
    </citation>
    <scope>NUCLEOTIDE SEQUENCE</scope>
    <source>
        <tissue evidence="2">Leaves</tissue>
    </source>
</reference>
<name>A0A396IK88_MEDTR</name>
<proteinExistence type="predicted"/>
<keyword evidence="1" id="KW-0472">Membrane</keyword>
<dbReference type="Gramene" id="rna13908">
    <property type="protein sequence ID" value="RHN65999.1"/>
    <property type="gene ID" value="gene13908"/>
</dbReference>